<dbReference type="InterPro" id="IPR032675">
    <property type="entry name" value="LRR_dom_sf"/>
</dbReference>
<comment type="caution">
    <text evidence="1">The sequence shown here is derived from an EMBL/GenBank/DDBJ whole genome shotgun (WGS) entry which is preliminary data.</text>
</comment>
<sequence length="426" mass="49909">MLRAVKSTLCVQLLEAPTDIKMLRNFGQAIETLHISFISNKNNGDRSYEKELENAICDNCSETVKTIRFFGCASGNMKGLENPFENARSIRFINSHIGSLLGQLEKWFPKMQDLQFDSTYVFDANCIHFHFPELRSLKVHNAISRLVRIGRNIFTNSDLKIVSLLNPQLRHLDIKQDLVQKWMYNTDAIVIDWDLLTFISKNLKLETLTLNLENRLIIRPLPWRSAVPMEYATNQLTLKFRYLYIPFDHEALAAFVICAEPKRLEIIAYESFRNFFTVDKLQFFQELPHLLELFVECAYNAQTLDAVIILLTNCGYLEKIALVFNFNSKKNVGPCPIYLETTFCDKFRQNNALAQKWTLQFKHMKNRTFEQFYFDFQKRKSSVWRYELKNFCIEILYGFCSEAIDLLNVVLLEWGPATPKCFYKFS</sequence>
<dbReference type="AlphaFoldDB" id="A0A9Q0NFA4"/>
<name>A0A9Q0NFA4_9DIPT</name>
<accession>A0A9Q0NFA4</accession>
<dbReference type="OrthoDB" id="7799591at2759"/>
<evidence type="ECO:0000313" key="2">
    <source>
        <dbReference type="Proteomes" id="UP001151699"/>
    </source>
</evidence>
<dbReference type="Proteomes" id="UP001151699">
    <property type="component" value="Chromosome A"/>
</dbReference>
<keyword evidence="2" id="KW-1185">Reference proteome</keyword>
<reference evidence="1" key="1">
    <citation type="submission" date="2022-07" db="EMBL/GenBank/DDBJ databases">
        <authorList>
            <person name="Trinca V."/>
            <person name="Uliana J.V.C."/>
            <person name="Torres T.T."/>
            <person name="Ward R.J."/>
            <person name="Monesi N."/>
        </authorList>
    </citation>
    <scope>NUCLEOTIDE SEQUENCE</scope>
    <source>
        <strain evidence="1">HSMRA1968</strain>
        <tissue evidence="1">Whole embryos</tissue>
    </source>
</reference>
<organism evidence="1 2">
    <name type="scientific">Pseudolycoriella hygida</name>
    <dbReference type="NCBI Taxonomy" id="35572"/>
    <lineage>
        <taxon>Eukaryota</taxon>
        <taxon>Metazoa</taxon>
        <taxon>Ecdysozoa</taxon>
        <taxon>Arthropoda</taxon>
        <taxon>Hexapoda</taxon>
        <taxon>Insecta</taxon>
        <taxon>Pterygota</taxon>
        <taxon>Neoptera</taxon>
        <taxon>Endopterygota</taxon>
        <taxon>Diptera</taxon>
        <taxon>Nematocera</taxon>
        <taxon>Sciaroidea</taxon>
        <taxon>Sciaridae</taxon>
        <taxon>Pseudolycoriella</taxon>
    </lineage>
</organism>
<dbReference type="Gene3D" id="3.80.10.10">
    <property type="entry name" value="Ribonuclease Inhibitor"/>
    <property type="match status" value="1"/>
</dbReference>
<proteinExistence type="predicted"/>
<gene>
    <name evidence="1" type="ORF">Bhyg_04445</name>
</gene>
<protein>
    <submittedName>
        <fullName evidence="1">Uncharacterized protein</fullName>
    </submittedName>
</protein>
<dbReference type="EMBL" id="WJQU01000001">
    <property type="protein sequence ID" value="KAJ6649211.1"/>
    <property type="molecule type" value="Genomic_DNA"/>
</dbReference>
<evidence type="ECO:0000313" key="1">
    <source>
        <dbReference type="EMBL" id="KAJ6649211.1"/>
    </source>
</evidence>